<reference evidence="7 9" key="3">
    <citation type="submission" date="2017-11" db="EMBL/GenBank/DDBJ databases">
        <title>De-novo sequencing of pomegranate (Punica granatum L.) genome.</title>
        <authorList>
            <person name="Akparov Z."/>
            <person name="Amiraslanov A."/>
            <person name="Hajiyeva S."/>
            <person name="Abbasov M."/>
            <person name="Kaur K."/>
            <person name="Hamwieh A."/>
            <person name="Solovyev V."/>
            <person name="Salamov A."/>
            <person name="Braich B."/>
            <person name="Kosarev P."/>
            <person name="Mahmoud A."/>
            <person name="Hajiyev E."/>
            <person name="Babayeva S."/>
            <person name="Izzatullayeva V."/>
            <person name="Mammadov A."/>
            <person name="Mammadov A."/>
            <person name="Sharifova S."/>
            <person name="Ojaghi J."/>
            <person name="Eynullazada K."/>
            <person name="Bayramov B."/>
            <person name="Abdulazimova A."/>
            <person name="Shahmuradov I."/>
        </authorList>
    </citation>
    <scope>NUCLEOTIDE SEQUENCE [LARGE SCALE GENOMIC DNA]</scope>
    <source>
        <strain evidence="7">AG2017</strain>
        <strain evidence="9">cv. AG2017</strain>
        <tissue evidence="7">Leaf</tissue>
    </source>
</reference>
<dbReference type="InterPro" id="IPR051861">
    <property type="entry name" value="NET_actin-binding_domain"/>
</dbReference>
<dbReference type="InterPro" id="IPR011684">
    <property type="entry name" value="NAB"/>
</dbReference>
<feature type="region of interest" description="Disordered" evidence="4">
    <location>
        <begin position="1248"/>
        <end position="1302"/>
    </location>
</feature>
<evidence type="ECO:0000256" key="2">
    <source>
        <dbReference type="ARBA" id="ARBA00038006"/>
    </source>
</evidence>
<feature type="region of interest" description="Disordered" evidence="4">
    <location>
        <begin position="1483"/>
        <end position="1509"/>
    </location>
</feature>
<dbReference type="PROSITE" id="PS51774">
    <property type="entry name" value="NAB"/>
    <property type="match status" value="1"/>
</dbReference>
<dbReference type="GO" id="GO:0051015">
    <property type="term" value="F:actin filament binding"/>
    <property type="evidence" value="ECO:0007669"/>
    <property type="project" value="TreeGrafter"/>
</dbReference>
<feature type="region of interest" description="Disordered" evidence="4">
    <location>
        <begin position="1378"/>
        <end position="1410"/>
    </location>
</feature>
<feature type="coiled-coil region" evidence="3">
    <location>
        <begin position="550"/>
        <end position="1028"/>
    </location>
</feature>
<name>A0A218W9Z6_PUNGR</name>
<evidence type="ECO:0000313" key="8">
    <source>
        <dbReference type="Proteomes" id="UP000197138"/>
    </source>
</evidence>
<comment type="similarity">
    <text evidence="2">Belongs to the NET family.</text>
</comment>
<evidence type="ECO:0000313" key="7">
    <source>
        <dbReference type="EMBL" id="PKI57214.1"/>
    </source>
</evidence>
<dbReference type="Proteomes" id="UP000197138">
    <property type="component" value="Unassembled WGS sequence"/>
</dbReference>
<evidence type="ECO:0000256" key="3">
    <source>
        <dbReference type="SAM" id="Coils"/>
    </source>
</evidence>
<protein>
    <recommendedName>
        <fullName evidence="5">NAB domain-containing protein</fullName>
    </recommendedName>
</protein>
<evidence type="ECO:0000259" key="5">
    <source>
        <dbReference type="PROSITE" id="PS51774"/>
    </source>
</evidence>
<dbReference type="EMBL" id="MTKT01004892">
    <property type="protein sequence ID" value="OWM69363.1"/>
    <property type="molecule type" value="Genomic_DNA"/>
</dbReference>
<feature type="compositionally biased region" description="Basic and acidic residues" evidence="4">
    <location>
        <begin position="1266"/>
        <end position="1278"/>
    </location>
</feature>
<evidence type="ECO:0000256" key="4">
    <source>
        <dbReference type="SAM" id="MobiDB-lite"/>
    </source>
</evidence>
<gene>
    <name evidence="6" type="ORF">CDL15_Pgr006326</name>
    <name evidence="7" type="ORF">CRG98_022399</name>
</gene>
<keyword evidence="1 3" id="KW-0175">Coiled coil</keyword>
<dbReference type="PANTHER" id="PTHR32258:SF32">
    <property type="entry name" value="PROTEIN NETWORKED 1D"/>
    <property type="match status" value="1"/>
</dbReference>
<feature type="coiled-coil region" evidence="3">
    <location>
        <begin position="430"/>
        <end position="492"/>
    </location>
</feature>
<keyword evidence="9" id="KW-1185">Reference proteome</keyword>
<proteinExistence type="inferred from homology"/>
<dbReference type="PANTHER" id="PTHR32258">
    <property type="entry name" value="PROTEIN NETWORKED 4A"/>
    <property type="match status" value="1"/>
</dbReference>
<feature type="compositionally biased region" description="Basic and acidic residues" evidence="4">
    <location>
        <begin position="1379"/>
        <end position="1402"/>
    </location>
</feature>
<organism evidence="6 8">
    <name type="scientific">Punica granatum</name>
    <name type="common">Pomegranate</name>
    <dbReference type="NCBI Taxonomy" id="22663"/>
    <lineage>
        <taxon>Eukaryota</taxon>
        <taxon>Viridiplantae</taxon>
        <taxon>Streptophyta</taxon>
        <taxon>Embryophyta</taxon>
        <taxon>Tracheophyta</taxon>
        <taxon>Spermatophyta</taxon>
        <taxon>Magnoliopsida</taxon>
        <taxon>eudicotyledons</taxon>
        <taxon>Gunneridae</taxon>
        <taxon>Pentapetalae</taxon>
        <taxon>rosids</taxon>
        <taxon>malvids</taxon>
        <taxon>Myrtales</taxon>
        <taxon>Lythraceae</taxon>
        <taxon>Punica</taxon>
    </lineage>
</organism>
<dbReference type="Proteomes" id="UP000233551">
    <property type="component" value="Unassembled WGS sequence"/>
</dbReference>
<evidence type="ECO:0000256" key="1">
    <source>
        <dbReference type="ARBA" id="ARBA00023054"/>
    </source>
</evidence>
<comment type="caution">
    <text evidence="6">The sequence shown here is derived from an EMBL/GenBank/DDBJ whole genome shotgun (WGS) entry which is preliminary data.</text>
</comment>
<reference evidence="8" key="1">
    <citation type="journal article" date="2017" name="Plant J.">
        <title>The pomegranate (Punica granatum L.) genome and the genomics of punicalagin biosynthesis.</title>
        <authorList>
            <person name="Qin G."/>
            <person name="Xu C."/>
            <person name="Ming R."/>
            <person name="Tang H."/>
            <person name="Guyot R."/>
            <person name="Kramer E.M."/>
            <person name="Hu Y."/>
            <person name="Yi X."/>
            <person name="Qi Y."/>
            <person name="Xu X."/>
            <person name="Gao Z."/>
            <person name="Pan H."/>
            <person name="Jian J."/>
            <person name="Tian Y."/>
            <person name="Yue Z."/>
            <person name="Xu Y."/>
        </authorList>
    </citation>
    <scope>NUCLEOTIDE SEQUENCE [LARGE SCALE GENOMIC DNA]</scope>
    <source>
        <strain evidence="8">cv. Dabenzi</strain>
    </source>
</reference>
<feature type="compositionally biased region" description="Basic and acidic residues" evidence="4">
    <location>
        <begin position="1286"/>
        <end position="1302"/>
    </location>
</feature>
<feature type="compositionally biased region" description="Basic and acidic residues" evidence="4">
    <location>
        <begin position="1497"/>
        <end position="1509"/>
    </location>
</feature>
<reference evidence="6" key="2">
    <citation type="submission" date="2017-06" db="EMBL/GenBank/DDBJ databases">
        <title>The pomegranate genome and the genomics of punicalagin biosynthesis.</title>
        <authorList>
            <person name="Xu C."/>
        </authorList>
    </citation>
    <scope>NUCLEOTIDE SEQUENCE [LARGE SCALE GENOMIC DNA]</scope>
    <source>
        <tissue evidence="6">Fresh leaf</tissue>
    </source>
</reference>
<dbReference type="GO" id="GO:0005886">
    <property type="term" value="C:plasma membrane"/>
    <property type="evidence" value="ECO:0007669"/>
    <property type="project" value="TreeGrafter"/>
</dbReference>
<evidence type="ECO:0000313" key="6">
    <source>
        <dbReference type="EMBL" id="OWM69363.1"/>
    </source>
</evidence>
<evidence type="ECO:0000313" key="9">
    <source>
        <dbReference type="Proteomes" id="UP000233551"/>
    </source>
</evidence>
<sequence length="1591" mass="184007">MATMVHADSRRMYSWWWDSHISPKNSKWLQENLSDMDEKIKQMLKLIEEDADSFARRAEMYYKKRPDLLKLVEEFYRAYRALAERYDHATGVLRQAHRSMAEAFPNQVPPVLDDPNLPVISSDHEDTSGDTKELDKDFVGQFLRKQLVNLEAEKEVSLLQYQQCLVKMSAMEKDAEHAREEAQTQKQELIRVEEEKEEVMGQYKKSLKTISSLQEKLADVDKLIMEVSEQSDGVEMEQQILKQELEKTAEEKESASLECSQLSTKVAAIKTLKENMRVQSEELTQKNKEIGRLWSCVQEERLKSTEVESALQDLQNLHFQAQEEMRVLKSCNQDLQERIKKADKENKHLKELNSSSSSLVDSLRGETVSLREIIRKLEKEVEVQVEEQNALHQEIYIFKEKMNMIKEKYQLVMEQVESVGLDPESVRSYVKKLQDEKSKLREFCDRKLRENTTLLEKNALLENSVSGLKSELEEVKQKLQDEKSMLKEFCDQQLRENAALLEKNALLEITVSGLKLEMEKGKRKLQDEKLMLRELCDQKLGENATLLEKNALLEISVLGLKSDLEELKQKLQDEKLKLRDSHDKNMRENANLLEKNAFLEGSVCSLNSELEGVKQKLQDEKLKLRELCDRNTRENADLLEKNALLEDSVSGLNSELEEVKQKLQNERTKFRESGDENMRKNAALLEKNALLEDSLYGLNSQLEKVTQKLQNERTKFRESTDENMRKNAALLEKNALLEDSLSGLNSQLEEVKQKLQDERTTFRESSDENMWKNAALLEKNALLKNSVSDLNKELEDVKQNLQDESMKFREYIDENMRDNAALLEKNALLEYSVSYLNKELEEVKQKLKVSEESQASLTCQLQVATKNSERLKKKSDASQNSLSDANAEIERLRIMLKRSEESWLLLLNEKLGLITEKESLSYQFETTKRRLEESLSRCEDLERKCLSFDREREENSISAELFKTRMAALESQVLLLQQEALSRNREFKEELDKALKSHFEIFILKNCVQDLEEKNSSLSFECQKLTKACESSERQRFVVEKSTSQKVQEMHNYLSGLLDENFQLLVEKSVLSAAIKEIQQEAVIIATERDTLYEDLKVQTERYVLSQNRLHKETREGKIREQKLVSDLLKRRHEVELWEAHATDLLCEMMISNFREALLKENVHGFTQSKAKESEMLGERIRILEEENLHLTSKLEGHTSAEVSLNGCGAPLENCASLHNEHLRANSEEIQDIKLITHLQSTSPIDEGAHHTERGIIPENSSSSAKSEDGMRQTEGLRYKRHNSHRGSDPKTRHVSRRKEVMKHNRLGKKPVQHPVHPESEVLTKDIVLDQMSECSNFGPTRRETVIGSDERMLELWETTDHSGSIDLRVGISRKAVHPSRESFSGKELEVDKQELSEKSSTEPHPGGRNLRRALERLNGDAQKLTNLQITMQDLKRKVEVTERSGTGRAAEYRAVREQLEEAEVVVLNFFDVNHKLTKSAQKGFLSRSSGAETNDDDRGSGVRRRISEQARRGSEKIAKLQMEVQKIQFLLLKLDDEVEKESRAELRTARLSDRKTRVLLKDFLHVRVRTNLKRKKGQFCACVQLPTRAK</sequence>
<accession>A0A218W9Z6</accession>
<dbReference type="STRING" id="22663.A0A218W9Z6"/>
<dbReference type="EMBL" id="PGOL01001525">
    <property type="protein sequence ID" value="PKI57214.1"/>
    <property type="molecule type" value="Genomic_DNA"/>
</dbReference>
<dbReference type="Pfam" id="PF07765">
    <property type="entry name" value="KIP1"/>
    <property type="match status" value="1"/>
</dbReference>
<feature type="domain" description="NAB" evidence="5">
    <location>
        <begin position="13"/>
        <end position="93"/>
    </location>
</feature>
<feature type="coiled-coil region" evidence="3">
    <location>
        <begin position="161"/>
        <end position="394"/>
    </location>
</feature>